<comment type="caution">
    <text evidence="2">The sequence shown here is derived from an EMBL/GenBank/DDBJ whole genome shotgun (WGS) entry which is preliminary data.</text>
</comment>
<reference evidence="2 3" key="1">
    <citation type="submission" date="2020-07" db="EMBL/GenBank/DDBJ databases">
        <title>Sequencing the genomes of 1000 actinobacteria strains.</title>
        <authorList>
            <person name="Klenk H.-P."/>
        </authorList>
    </citation>
    <scope>NUCLEOTIDE SEQUENCE [LARGE SCALE GENOMIC DNA]</scope>
    <source>
        <strain evidence="2 3">DSM 103833</strain>
    </source>
</reference>
<dbReference type="AlphaFoldDB" id="A0A853C3M4"/>
<organism evidence="2 3">
    <name type="scientific">Nocardioides thalensis</name>
    <dbReference type="NCBI Taxonomy" id="1914755"/>
    <lineage>
        <taxon>Bacteria</taxon>
        <taxon>Bacillati</taxon>
        <taxon>Actinomycetota</taxon>
        <taxon>Actinomycetes</taxon>
        <taxon>Propionibacteriales</taxon>
        <taxon>Nocardioidaceae</taxon>
        <taxon>Nocardioides</taxon>
    </lineage>
</organism>
<sequence length="113" mass="12351">MSEVIVVASFVAKPGREGELEKFLADLLDETHQEPGCLLYALNRGLTDPSRLVYVERWENLELLTDHLNSDHIQTALAEVGTYLAQDPDIVYYEEAPGGHADKGSISGHAASA</sequence>
<evidence type="ECO:0000313" key="3">
    <source>
        <dbReference type="Proteomes" id="UP000530424"/>
    </source>
</evidence>
<evidence type="ECO:0000259" key="1">
    <source>
        <dbReference type="PROSITE" id="PS51725"/>
    </source>
</evidence>
<keyword evidence="3" id="KW-1185">Reference proteome</keyword>
<dbReference type="InterPro" id="IPR050744">
    <property type="entry name" value="AI-2_Isomerase_LsrG"/>
</dbReference>
<dbReference type="GO" id="GO:0004497">
    <property type="term" value="F:monooxygenase activity"/>
    <property type="evidence" value="ECO:0007669"/>
    <property type="project" value="UniProtKB-KW"/>
</dbReference>
<dbReference type="RefSeq" id="WP_179668415.1">
    <property type="nucleotide sequence ID" value="NZ_JACCFP010000001.1"/>
</dbReference>
<keyword evidence="2" id="KW-0560">Oxidoreductase</keyword>
<name>A0A853C3M4_9ACTN</name>
<proteinExistence type="predicted"/>
<evidence type="ECO:0000313" key="2">
    <source>
        <dbReference type="EMBL" id="NYJ01994.1"/>
    </source>
</evidence>
<dbReference type="PANTHER" id="PTHR33336">
    <property type="entry name" value="QUINOL MONOOXYGENASE YGIN-RELATED"/>
    <property type="match status" value="1"/>
</dbReference>
<dbReference type="EMBL" id="JACCFP010000001">
    <property type="protein sequence ID" value="NYJ01994.1"/>
    <property type="molecule type" value="Genomic_DNA"/>
</dbReference>
<dbReference type="Proteomes" id="UP000530424">
    <property type="component" value="Unassembled WGS sequence"/>
</dbReference>
<dbReference type="SUPFAM" id="SSF54909">
    <property type="entry name" value="Dimeric alpha+beta barrel"/>
    <property type="match status" value="1"/>
</dbReference>
<dbReference type="InterPro" id="IPR011008">
    <property type="entry name" value="Dimeric_a/b-barrel"/>
</dbReference>
<dbReference type="Gene3D" id="3.30.70.100">
    <property type="match status" value="1"/>
</dbReference>
<dbReference type="Pfam" id="PF03992">
    <property type="entry name" value="ABM"/>
    <property type="match status" value="1"/>
</dbReference>
<accession>A0A853C3M4</accession>
<dbReference type="PANTHER" id="PTHR33336:SF15">
    <property type="entry name" value="ABM DOMAIN-CONTAINING PROTEIN"/>
    <property type="match status" value="1"/>
</dbReference>
<feature type="domain" description="ABM" evidence="1">
    <location>
        <begin position="4"/>
        <end position="93"/>
    </location>
</feature>
<keyword evidence="2" id="KW-0503">Monooxygenase</keyword>
<protein>
    <submittedName>
        <fullName evidence="2">Quinol monooxygenase YgiN</fullName>
    </submittedName>
</protein>
<dbReference type="PROSITE" id="PS51725">
    <property type="entry name" value="ABM"/>
    <property type="match status" value="1"/>
</dbReference>
<dbReference type="InterPro" id="IPR007138">
    <property type="entry name" value="ABM_dom"/>
</dbReference>
<gene>
    <name evidence="2" type="ORF">HNR19_002692</name>
</gene>